<dbReference type="RefSeq" id="XP_022290286.1">
    <property type="nucleotide sequence ID" value="XM_022434578.1"/>
</dbReference>
<dbReference type="Gene3D" id="3.30.420.10">
    <property type="entry name" value="Ribonuclease H-like superfamily/Ribonuclease H"/>
    <property type="match status" value="1"/>
</dbReference>
<feature type="region of interest" description="Disordered" evidence="2">
    <location>
        <begin position="1816"/>
        <end position="1879"/>
    </location>
</feature>
<dbReference type="InterPro" id="IPR036397">
    <property type="entry name" value="RNaseH_sf"/>
</dbReference>
<dbReference type="GeneID" id="111101924"/>
<evidence type="ECO:0000256" key="1">
    <source>
        <dbReference type="PROSITE-ProRule" id="PRU00047"/>
    </source>
</evidence>
<dbReference type="Pfam" id="PF03564">
    <property type="entry name" value="DUF1759"/>
    <property type="match status" value="1"/>
</dbReference>
<proteinExistence type="predicted"/>
<dbReference type="SMART" id="SM00343">
    <property type="entry name" value="ZnF_C2HC"/>
    <property type="match status" value="2"/>
</dbReference>
<dbReference type="GO" id="GO:0015074">
    <property type="term" value="P:DNA integration"/>
    <property type="evidence" value="ECO:0007669"/>
    <property type="project" value="InterPro"/>
</dbReference>
<dbReference type="InterPro" id="IPR001878">
    <property type="entry name" value="Znf_CCHC"/>
</dbReference>
<feature type="domain" description="Integrase catalytic" evidence="4">
    <location>
        <begin position="1494"/>
        <end position="1681"/>
    </location>
</feature>
<dbReference type="GO" id="GO:0003676">
    <property type="term" value="F:nucleic acid binding"/>
    <property type="evidence" value="ECO:0007669"/>
    <property type="project" value="InterPro"/>
</dbReference>
<evidence type="ECO:0000256" key="2">
    <source>
        <dbReference type="SAM" id="MobiDB-lite"/>
    </source>
</evidence>
<dbReference type="Pfam" id="PF18701">
    <property type="entry name" value="DUF5641"/>
    <property type="match status" value="1"/>
</dbReference>
<gene>
    <name evidence="6" type="primary">LOC111101924</name>
</gene>
<dbReference type="InterPro" id="IPR043502">
    <property type="entry name" value="DNA/RNA_pol_sf"/>
</dbReference>
<dbReference type="InterPro" id="IPR041588">
    <property type="entry name" value="Integrase_H2C2"/>
</dbReference>
<sequence length="1879" mass="215475">MSVTYLKGLCTRYRNLIEKEMRKGEDLVSVEITEENPAVLLRNVETSVRRIKEFGSKLEETMEKWSMAIEDKEIKQGEHEKFSEDSDKVFNLLSEANERSDQLVILEKTLKENIASLQKPTEMTDPRLEQMITLQSKMQEQILHFQELSLQQHNPRAGTVAVKLPKLELPTYNGDKIKFKEFWDAFEATVHKNMKLSNIEKFNYLRSRLTGPANVAISGLSLSNENYDVAITILRDRFGDTQSVINKHYVELINIQSATNDTTSLRKLYDDLERHLRSLEALHQDVNQDVFISMITSKLPRETLLQLEIQKGPNERWTVKKLRELMKGYITVKESSELQASSVAVHEEKHATAEALMISTKESTSNRNRVTSRVSGKLPVCAYCEGSHWTDECRRYRTIEDRKQRIKGKCFICLKPGHRSKECRVVKACYHCKQTCDHHRSLCPKKFMSRQRESSHLTEEVCRSKEPSQFPKISENSLLSSGDIVLMQTAQTEVSNQYREISEPARLLMDSGSQRTYITESLADKLNLKARTTEKISVITFGAERPKIVKTPKVSLTLKLKDGHYLGIDANVVPKITGTVQRKPIPKDVQEKCQHIWKNLQLADTLPERLEDSTVDILVGSDYYLDLILPERIEIQRGFYLLASKLGWILTGRTQETYSSEDEQVMMITNGTLSLTEYCLHSAVSECTFANSIDDFWNLETIGIQDSPHTLDDEQALEIFNRTLKMENNRYQVTWPWKEEFPELPENRELAYGRLKALIHQLQRNPDLLHKYDDIIQDQCKRGIIEKIPSSQSETGIKHYIPHHAVVDLTKPTTKVRIVYDASAKSERGNSSLNECLHRGPVMLHDLCGLLMRFRLKKIGIIADIEKAFLQIGLQEKDRDATRFFWLKDGNKPTVDNNVQVFRFCRVPFGVISSPFLLAATVDHHLRSCNSETAENIRNNIYVDNVITGVDSIQEAVKLYKEAKDIFTSMSMNLRDWSSNAEELYRSIPNEDQSARENLKILGLVWNLKEDVLTVSSVKHDNKSSPGTKREVLQRIASIFDPLGFFTPVTLNAKLFLQALWQKNLEWDAPLSEEDIQKWTVIATDLVEIQHCQIPRYLGLSGDVTYRLLCFCDASVKAFATVVYLQLISANTSICRLIFSKTRLAPTKQVSMPRLELLAVIIGVRSLHFVESQLKLKISEKILWTDSQCVLHWMKTRKPLTVFVENRVKEIRGSSDLNLQYVASADNPADIASRGTTTETLKNSIRWWNGPSWLTENKSQWPVWSPTASESYNGAVESEYRKPRVMYETKLLVGEGPHGYKETSAEDRNPYGIDDKRFSSFMRLIRVSAWIDRFIRRLKREKTSTGPLTSKELEEARILWIKSIQNQNYRDVYIALTEKKKHNLVNQLGLTLDEDLIIRCVSRLGAAQLTEGARAPILLPKKNHVTDLLIDSCHRKSLHFGVSQTLSMVRQTYWIPQGRAEVRRVLRKCIICKRHEGGPYRMPLMPPLPRKRVNESSPFTYTGVDYFGPIYVKANSGTKKVWVCLFTCLVVRSVHLELMQDMSTEEFLLGLRRFIARWGKPKQLISDNASQFKLASSVLEETWSATVRDSDVQSYVANEGIEWQFIVELAPWMGGFYERLIGVVKRCLRKTIGKLCLTSEQLRTLLAEAEAVVNSRPLVYVGDDITSNICLTPAHFLTLNPKTGIPCNDEEGITTEDPEYLPNISNAEILLQTWKKGQKHLDAFWKAWRNDYLLSLRERMAYKLKEGRIQHNKEPQVGDVVLVKDDLPRGSWKIGRICKLRTSQDGQIRSGRVLLPNKKTLNRPLNLLYPIECSKETETKDRENTNENQSTGSLQETSSGNESITIPKVKPVAREPPNTRPKRQAAQRADEKIKDWLSL</sequence>
<dbReference type="PANTHER" id="PTHR47331:SF1">
    <property type="entry name" value="GAG-LIKE PROTEIN"/>
    <property type="match status" value="1"/>
</dbReference>
<organism evidence="5 6">
    <name type="scientific">Crassostrea virginica</name>
    <name type="common">Eastern oyster</name>
    <dbReference type="NCBI Taxonomy" id="6565"/>
    <lineage>
        <taxon>Eukaryota</taxon>
        <taxon>Metazoa</taxon>
        <taxon>Spiralia</taxon>
        <taxon>Lophotrochozoa</taxon>
        <taxon>Mollusca</taxon>
        <taxon>Bivalvia</taxon>
        <taxon>Autobranchia</taxon>
        <taxon>Pteriomorphia</taxon>
        <taxon>Ostreida</taxon>
        <taxon>Ostreoidea</taxon>
        <taxon>Ostreidae</taxon>
        <taxon>Crassostrea</taxon>
    </lineage>
</organism>
<dbReference type="Gene3D" id="3.10.10.10">
    <property type="entry name" value="HIV Type 1 Reverse Transcriptase, subunit A, domain 1"/>
    <property type="match status" value="1"/>
</dbReference>
<keyword evidence="1" id="KW-0862">Zinc</keyword>
<dbReference type="PANTHER" id="PTHR47331">
    <property type="entry name" value="PHD-TYPE DOMAIN-CONTAINING PROTEIN"/>
    <property type="match status" value="1"/>
</dbReference>
<keyword evidence="5" id="KW-1185">Reference proteome</keyword>
<dbReference type="PROSITE" id="PS50994">
    <property type="entry name" value="INTEGRASE"/>
    <property type="match status" value="1"/>
</dbReference>
<dbReference type="SUPFAM" id="SSF56672">
    <property type="entry name" value="DNA/RNA polymerases"/>
    <property type="match status" value="1"/>
</dbReference>
<feature type="compositionally biased region" description="Polar residues" evidence="2">
    <location>
        <begin position="1826"/>
        <end position="1844"/>
    </location>
</feature>
<protein>
    <submittedName>
        <fullName evidence="6">Uncharacterized protein LOC111101924</fullName>
    </submittedName>
</protein>
<dbReference type="InterPro" id="IPR012337">
    <property type="entry name" value="RNaseH-like_sf"/>
</dbReference>
<dbReference type="Pfam" id="PF17921">
    <property type="entry name" value="Integrase_H2C2"/>
    <property type="match status" value="1"/>
</dbReference>
<feature type="domain" description="CCHC-type" evidence="3">
    <location>
        <begin position="409"/>
        <end position="424"/>
    </location>
</feature>
<accession>A0A8B8AFZ1</accession>
<reference evidence="6" key="1">
    <citation type="submission" date="2025-08" db="UniProtKB">
        <authorList>
            <consortium name="RefSeq"/>
        </authorList>
    </citation>
    <scope>IDENTIFICATION</scope>
    <source>
        <tissue evidence="6">Whole sample</tissue>
    </source>
</reference>
<dbReference type="InterPro" id="IPR008737">
    <property type="entry name" value="DUF1758"/>
</dbReference>
<feature type="compositionally biased region" description="Basic and acidic residues" evidence="2">
    <location>
        <begin position="1816"/>
        <end position="1825"/>
    </location>
</feature>
<evidence type="ECO:0000313" key="5">
    <source>
        <dbReference type="Proteomes" id="UP000694844"/>
    </source>
</evidence>
<name>A0A8B8AFZ1_CRAVI</name>
<dbReference type="InterPro" id="IPR043128">
    <property type="entry name" value="Rev_trsase/Diguanyl_cyclase"/>
</dbReference>
<keyword evidence="1" id="KW-0479">Metal-binding</keyword>
<dbReference type="Gene3D" id="3.30.70.270">
    <property type="match status" value="1"/>
</dbReference>
<dbReference type="Gene3D" id="1.10.340.70">
    <property type="match status" value="1"/>
</dbReference>
<dbReference type="InterPro" id="IPR005312">
    <property type="entry name" value="DUF1759"/>
</dbReference>
<dbReference type="InterPro" id="IPR008042">
    <property type="entry name" value="Retrotrans_Pao"/>
</dbReference>
<dbReference type="OrthoDB" id="6118207at2759"/>
<dbReference type="Gene3D" id="2.40.70.10">
    <property type="entry name" value="Acid Proteases"/>
    <property type="match status" value="1"/>
</dbReference>
<dbReference type="Pfam" id="PF00078">
    <property type="entry name" value="RVT_1"/>
    <property type="match status" value="1"/>
</dbReference>
<dbReference type="Pfam" id="PF05585">
    <property type="entry name" value="DUF1758"/>
    <property type="match status" value="1"/>
</dbReference>
<evidence type="ECO:0000259" key="4">
    <source>
        <dbReference type="PROSITE" id="PS50994"/>
    </source>
</evidence>
<dbReference type="InterPro" id="IPR000477">
    <property type="entry name" value="RT_dom"/>
</dbReference>
<dbReference type="SUPFAM" id="SSF53098">
    <property type="entry name" value="Ribonuclease H-like"/>
    <property type="match status" value="1"/>
</dbReference>
<dbReference type="InterPro" id="IPR040676">
    <property type="entry name" value="DUF5641"/>
</dbReference>
<dbReference type="PROSITE" id="PS50158">
    <property type="entry name" value="ZF_CCHC"/>
    <property type="match status" value="1"/>
</dbReference>
<dbReference type="KEGG" id="cvn:111101924"/>
<keyword evidence="1" id="KW-0863">Zinc-finger</keyword>
<evidence type="ECO:0000259" key="3">
    <source>
        <dbReference type="PROSITE" id="PS50158"/>
    </source>
</evidence>
<evidence type="ECO:0000313" key="6">
    <source>
        <dbReference type="RefSeq" id="XP_022290286.1"/>
    </source>
</evidence>
<dbReference type="InterPro" id="IPR021109">
    <property type="entry name" value="Peptidase_aspartic_dom_sf"/>
</dbReference>
<feature type="compositionally biased region" description="Basic and acidic residues" evidence="2">
    <location>
        <begin position="1868"/>
        <end position="1879"/>
    </location>
</feature>
<dbReference type="Pfam" id="PF05380">
    <property type="entry name" value="Peptidase_A17"/>
    <property type="match status" value="1"/>
</dbReference>
<dbReference type="Proteomes" id="UP000694844">
    <property type="component" value="Chromosome 6"/>
</dbReference>
<dbReference type="CDD" id="cd01644">
    <property type="entry name" value="RT_pepA17"/>
    <property type="match status" value="1"/>
</dbReference>
<dbReference type="GO" id="GO:0008270">
    <property type="term" value="F:zinc ion binding"/>
    <property type="evidence" value="ECO:0007669"/>
    <property type="project" value="UniProtKB-KW"/>
</dbReference>
<dbReference type="InterPro" id="IPR001584">
    <property type="entry name" value="Integrase_cat-core"/>
</dbReference>